<dbReference type="Gene3D" id="3.20.20.140">
    <property type="entry name" value="Metal-dependent hydrolases"/>
    <property type="match status" value="1"/>
</dbReference>
<sequence length="473" mass="51376">MTTSELTAAPVRASGTKAIRGEHVLAFVEGRPQVLRDHWVVTEGDQIVAVTSSLPAGIDEVHDRPHQFVVPGFLNLHNHCFSEAVARTHVEDGAGRRAGKSIIYTVLLPLTKIGTEILSREERLAVARMGILQLLKGGSTTVMEPFRAGIPEMFDAALELGIRFYGAPYLFSTDMPVGRADGSVDYAASDDNPLRDLQVWQGLYDRWQGADDGRIGLAMSPHATDTCNPDFLRHIVGRARELGVPSTIHAAQSIGEMETIAARYDGRTPIEYLDWLGVMDRDLTIAHCIRTTDADLDLMARRDTTILNCPRVFARGGTVGSYARFRSHGVRTTVATDGYNMDLLGEVNAAALISKITTGDATQATAPELMNAITLDAAEAIRRDDLGRIAVGAKADLTVLDFSHPHLQPMYNPLRAAVWLANRANIGMVMVDGRVLIENGHASNLDEAEVTEAGAAAIRKIWDLPEARAALDT</sequence>
<evidence type="ECO:0000256" key="1">
    <source>
        <dbReference type="ARBA" id="ARBA00006745"/>
    </source>
</evidence>
<protein>
    <submittedName>
        <fullName evidence="4">Ethylammeline chlorohydrolase</fullName>
    </submittedName>
</protein>
<comment type="similarity">
    <text evidence="1">Belongs to the metallo-dependent hydrolases superfamily. ATZ/TRZ family.</text>
</comment>
<name>A0A443J4L2_9RHOB</name>
<gene>
    <name evidence="4" type="ORF">D2T33_00475</name>
</gene>
<dbReference type="Proteomes" id="UP000285710">
    <property type="component" value="Unassembled WGS sequence"/>
</dbReference>
<organism evidence="4 5">
    <name type="scientific">Paenirhodobacter populi</name>
    <dbReference type="NCBI Taxonomy" id="2306993"/>
    <lineage>
        <taxon>Bacteria</taxon>
        <taxon>Pseudomonadati</taxon>
        <taxon>Pseudomonadota</taxon>
        <taxon>Alphaproteobacteria</taxon>
        <taxon>Rhodobacterales</taxon>
        <taxon>Rhodobacter group</taxon>
        <taxon>Paenirhodobacter</taxon>
    </lineage>
</organism>
<keyword evidence="2 4" id="KW-0378">Hydrolase</keyword>
<dbReference type="InterPro" id="IPR032466">
    <property type="entry name" value="Metal_Hydrolase"/>
</dbReference>
<dbReference type="InterPro" id="IPR011059">
    <property type="entry name" value="Metal-dep_hydrolase_composite"/>
</dbReference>
<dbReference type="SUPFAM" id="SSF51556">
    <property type="entry name" value="Metallo-dependent hydrolases"/>
    <property type="match status" value="1"/>
</dbReference>
<evidence type="ECO:0000313" key="4">
    <source>
        <dbReference type="EMBL" id="RWR15387.1"/>
    </source>
</evidence>
<keyword evidence="5" id="KW-1185">Reference proteome</keyword>
<accession>A0A443J4L2</accession>
<dbReference type="PANTHER" id="PTHR43794">
    <property type="entry name" value="AMINOHYDROLASE SSNA-RELATED"/>
    <property type="match status" value="1"/>
</dbReference>
<proteinExistence type="inferred from homology"/>
<dbReference type="AlphaFoldDB" id="A0A443J4L2"/>
<dbReference type="InterPro" id="IPR050287">
    <property type="entry name" value="MTA/SAH_deaminase"/>
</dbReference>
<dbReference type="InterPro" id="IPR006680">
    <property type="entry name" value="Amidohydro-rel"/>
</dbReference>
<dbReference type="EMBL" id="SAUW01000001">
    <property type="protein sequence ID" value="RWR15387.1"/>
    <property type="molecule type" value="Genomic_DNA"/>
</dbReference>
<feature type="domain" description="Amidohydrolase-related" evidence="3">
    <location>
        <begin position="68"/>
        <end position="435"/>
    </location>
</feature>
<dbReference type="PANTHER" id="PTHR43794:SF11">
    <property type="entry name" value="AMIDOHYDROLASE-RELATED DOMAIN-CONTAINING PROTEIN"/>
    <property type="match status" value="1"/>
</dbReference>
<reference evidence="4 5" key="1">
    <citation type="submission" date="2019-01" db="EMBL/GenBank/DDBJ databases">
        <title>Sinorhodobacter populi sp. nov. isolated from the symptomatic bark tissue of Populus euramericana canker.</title>
        <authorList>
            <person name="Xu G."/>
        </authorList>
    </citation>
    <scope>NUCLEOTIDE SEQUENCE [LARGE SCALE GENOMIC DNA]</scope>
    <source>
        <strain evidence="4 5">2D-5</strain>
    </source>
</reference>
<dbReference type="SUPFAM" id="SSF51338">
    <property type="entry name" value="Composite domain of metallo-dependent hydrolases"/>
    <property type="match status" value="1"/>
</dbReference>
<reference evidence="4 5" key="2">
    <citation type="submission" date="2019-01" db="EMBL/GenBank/DDBJ databases">
        <authorList>
            <person name="Li Y."/>
        </authorList>
    </citation>
    <scope>NUCLEOTIDE SEQUENCE [LARGE SCALE GENOMIC DNA]</scope>
    <source>
        <strain evidence="4 5">2D-5</strain>
    </source>
</reference>
<evidence type="ECO:0000313" key="5">
    <source>
        <dbReference type="Proteomes" id="UP000285710"/>
    </source>
</evidence>
<evidence type="ECO:0000259" key="3">
    <source>
        <dbReference type="Pfam" id="PF01979"/>
    </source>
</evidence>
<dbReference type="Pfam" id="PF01979">
    <property type="entry name" value="Amidohydro_1"/>
    <property type="match status" value="1"/>
</dbReference>
<dbReference type="RefSeq" id="WP_128268441.1">
    <property type="nucleotide sequence ID" value="NZ_SAUW01000001.1"/>
</dbReference>
<dbReference type="Gene3D" id="2.30.40.10">
    <property type="entry name" value="Urease, subunit C, domain 1"/>
    <property type="match status" value="1"/>
</dbReference>
<comment type="caution">
    <text evidence="4">The sequence shown here is derived from an EMBL/GenBank/DDBJ whole genome shotgun (WGS) entry which is preliminary data.</text>
</comment>
<dbReference type="GO" id="GO:0016810">
    <property type="term" value="F:hydrolase activity, acting on carbon-nitrogen (but not peptide) bonds"/>
    <property type="evidence" value="ECO:0007669"/>
    <property type="project" value="InterPro"/>
</dbReference>
<evidence type="ECO:0000256" key="2">
    <source>
        <dbReference type="ARBA" id="ARBA00022801"/>
    </source>
</evidence>